<evidence type="ECO:0000313" key="2">
    <source>
        <dbReference type="WBParaSite" id="ALUE_0002026301-mRNA-1"/>
    </source>
</evidence>
<dbReference type="WBParaSite" id="ALUE_0002026301-mRNA-1">
    <property type="protein sequence ID" value="ALUE_0002026301-mRNA-1"/>
    <property type="gene ID" value="ALUE_0002026301"/>
</dbReference>
<evidence type="ECO:0000313" key="1">
    <source>
        <dbReference type="Proteomes" id="UP000036681"/>
    </source>
</evidence>
<organism evidence="1 2">
    <name type="scientific">Ascaris lumbricoides</name>
    <name type="common">Giant roundworm</name>
    <dbReference type="NCBI Taxonomy" id="6252"/>
    <lineage>
        <taxon>Eukaryota</taxon>
        <taxon>Metazoa</taxon>
        <taxon>Ecdysozoa</taxon>
        <taxon>Nematoda</taxon>
        <taxon>Chromadorea</taxon>
        <taxon>Rhabditida</taxon>
        <taxon>Spirurina</taxon>
        <taxon>Ascaridomorpha</taxon>
        <taxon>Ascaridoidea</taxon>
        <taxon>Ascarididae</taxon>
        <taxon>Ascaris</taxon>
    </lineage>
</organism>
<sequence length="104" mass="11652">MMTGNTMLAIERSPFRRPWFGKFIDGHPALIAARGERVCMHDYKAIMEGEGRDELTSSNGSCKQTHCAKRCKTHLLPAGIATAVVVSVRIRLRLLVAVQFVRLR</sequence>
<reference evidence="2" key="1">
    <citation type="submission" date="2017-02" db="UniProtKB">
        <authorList>
            <consortium name="WormBaseParasite"/>
        </authorList>
    </citation>
    <scope>IDENTIFICATION</scope>
</reference>
<proteinExistence type="predicted"/>
<accession>A0A0M3IND5</accession>
<protein>
    <submittedName>
        <fullName evidence="2">Cytochrome P450</fullName>
    </submittedName>
</protein>
<keyword evidence="1" id="KW-1185">Reference proteome</keyword>
<name>A0A0M3IND5_ASCLU</name>
<dbReference type="AlphaFoldDB" id="A0A0M3IND5"/>
<dbReference type="Proteomes" id="UP000036681">
    <property type="component" value="Unplaced"/>
</dbReference>